<evidence type="ECO:0000256" key="13">
    <source>
        <dbReference type="RuleBase" id="RU362109"/>
    </source>
</evidence>
<evidence type="ECO:0000313" key="16">
    <source>
        <dbReference type="Proteomes" id="UP000000267"/>
    </source>
</evidence>
<dbReference type="PhylomeDB" id="A7TRY4"/>
<feature type="active site" description="Glycyl thioester intermediate" evidence="12">
    <location>
        <position position="121"/>
    </location>
</feature>
<dbReference type="Proteomes" id="UP000000267">
    <property type="component" value="Unassembled WGS sequence"/>
</dbReference>
<dbReference type="InterPro" id="IPR050113">
    <property type="entry name" value="Ub_conjugating_enzyme"/>
</dbReference>
<dbReference type="AlphaFoldDB" id="A7TRY4"/>
<dbReference type="InterPro" id="IPR000608">
    <property type="entry name" value="UBC"/>
</dbReference>
<dbReference type="PROSITE" id="PS50127">
    <property type="entry name" value="UBC_2"/>
    <property type="match status" value="1"/>
</dbReference>
<reference evidence="15 16" key="1">
    <citation type="journal article" date="2007" name="Proc. Natl. Acad. Sci. U.S.A.">
        <title>Independent sorting-out of thousands of duplicated gene pairs in two yeast species descended from a whole-genome duplication.</title>
        <authorList>
            <person name="Scannell D.R."/>
            <person name="Frank A.C."/>
            <person name="Conant G.C."/>
            <person name="Byrne K.P."/>
            <person name="Woolfit M."/>
            <person name="Wolfe K.H."/>
        </authorList>
    </citation>
    <scope>NUCLEOTIDE SEQUENCE [LARGE SCALE GENOMIC DNA]</scope>
    <source>
        <strain evidence="16">ATCC 22028 / DSM 70294 / BCRC 21397 / CBS 2163 / NBRC 10782 / NRRL Y-8283 / UCD 57-17</strain>
    </source>
</reference>
<dbReference type="FunFam" id="3.10.110.10:FF:000005">
    <property type="entry name" value="NEDD8-conjugating enzyme Ubc12"/>
    <property type="match status" value="1"/>
</dbReference>
<name>A7TRY4_VANPO</name>
<sequence>LKLRELQKKKQLELSSSKDNSLSTGSQDNRNQLTAARLRLQNDLNNLELPPGVNLSILSVLSDLKESPHLTLLISPDEGYYKSGKFKFDLKFNENYPIEPPIVLCMNKIFHPNIDLDGKICLNILREDWSPALDLNSIIIGLLYLFLECNAKDPLNKEAANILHSDEDMFRKYVRDSMAGKKLFNIQYDNVL</sequence>
<dbReference type="OMA" id="YDNIVSP"/>
<dbReference type="FunCoup" id="A7TRY4">
    <property type="interactions" value="867"/>
</dbReference>
<comment type="similarity">
    <text evidence="13">Belongs to the ubiquitin-conjugating enzyme family.</text>
</comment>
<evidence type="ECO:0000256" key="8">
    <source>
        <dbReference type="ARBA" id="ARBA00044084"/>
    </source>
</evidence>
<dbReference type="RefSeq" id="XP_001642827.1">
    <property type="nucleotide sequence ID" value="XM_001642777.1"/>
</dbReference>
<keyword evidence="5 13" id="KW-0067">ATP-binding</keyword>
<evidence type="ECO:0000256" key="10">
    <source>
        <dbReference type="ARBA" id="ARBA00044279"/>
    </source>
</evidence>
<proteinExistence type="inferred from homology"/>
<feature type="non-terminal residue" evidence="15">
    <location>
        <position position="1"/>
    </location>
</feature>
<dbReference type="GeneID" id="5543013"/>
<comment type="catalytic activity">
    <reaction evidence="6">
        <text>[E1 NEDD8-activating enzyme]-S-[NEDD8 protein]-yl-L-cysteine + [E2 NEDD8-conjugating enzyme]-L-cysteine = [E1 NEDD8-activating enzyme]-L-cysteine + [E2 NEDD8-conjugating enzyme]-S-[NEDD8-protein]-yl-L-cysteine.</text>
        <dbReference type="EC" id="2.3.2.34"/>
    </reaction>
</comment>
<evidence type="ECO:0000256" key="6">
    <source>
        <dbReference type="ARBA" id="ARBA00043698"/>
    </source>
</evidence>
<keyword evidence="3 13" id="KW-0547">Nucleotide-binding</keyword>
<dbReference type="Pfam" id="PF00179">
    <property type="entry name" value="UQ_con"/>
    <property type="match status" value="1"/>
</dbReference>
<dbReference type="SMART" id="SM00212">
    <property type="entry name" value="UBCc"/>
    <property type="match status" value="1"/>
</dbReference>
<dbReference type="PANTHER" id="PTHR24067">
    <property type="entry name" value="UBIQUITIN-CONJUGATING ENZYME E2"/>
    <property type="match status" value="1"/>
</dbReference>
<dbReference type="GO" id="GO:0005524">
    <property type="term" value="F:ATP binding"/>
    <property type="evidence" value="ECO:0007669"/>
    <property type="project" value="UniProtKB-UniRule"/>
</dbReference>
<keyword evidence="2" id="KW-0808">Transferase</keyword>
<organism evidence="16">
    <name type="scientific">Vanderwaltozyma polyspora (strain ATCC 22028 / DSM 70294 / BCRC 21397 / CBS 2163 / NBRC 10782 / NRRL Y-8283 / UCD 57-17)</name>
    <name type="common">Kluyveromyces polysporus</name>
    <dbReference type="NCBI Taxonomy" id="436907"/>
    <lineage>
        <taxon>Eukaryota</taxon>
        <taxon>Fungi</taxon>
        <taxon>Dikarya</taxon>
        <taxon>Ascomycota</taxon>
        <taxon>Saccharomycotina</taxon>
        <taxon>Saccharomycetes</taxon>
        <taxon>Saccharomycetales</taxon>
        <taxon>Saccharomycetaceae</taxon>
        <taxon>Vanderwaltozyma</taxon>
    </lineage>
</organism>
<evidence type="ECO:0000256" key="4">
    <source>
        <dbReference type="ARBA" id="ARBA00022786"/>
    </source>
</evidence>
<dbReference type="HOGENOM" id="CLU_030988_6_0_1"/>
<keyword evidence="4 13" id="KW-0833">Ubl conjugation pathway</keyword>
<dbReference type="EMBL" id="DS480491">
    <property type="protein sequence ID" value="EDO14969.1"/>
    <property type="molecule type" value="Genomic_DNA"/>
</dbReference>
<dbReference type="InterPro" id="IPR023313">
    <property type="entry name" value="UBQ-conjugating_AS"/>
</dbReference>
<feature type="domain" description="UBC core" evidence="14">
    <location>
        <begin position="35"/>
        <end position="183"/>
    </location>
</feature>
<evidence type="ECO:0000256" key="3">
    <source>
        <dbReference type="ARBA" id="ARBA00022741"/>
    </source>
</evidence>
<protein>
    <recommendedName>
        <fullName evidence="9">NEDD8-conjugating enzyme UBC12</fullName>
        <ecNumber evidence="7">2.3.2.34</ecNumber>
    </recommendedName>
    <alternativeName>
        <fullName evidence="8">NEDD8-conjugating enzyme Ubc12</fullName>
    </alternativeName>
    <alternativeName>
        <fullName evidence="10">RUB1-conjugating enzyme</fullName>
    </alternativeName>
    <alternativeName>
        <fullName evidence="11">Ubiquitin carrier protein 12</fullName>
    </alternativeName>
</protein>
<evidence type="ECO:0000256" key="11">
    <source>
        <dbReference type="ARBA" id="ARBA00044315"/>
    </source>
</evidence>
<evidence type="ECO:0000256" key="1">
    <source>
        <dbReference type="ARBA" id="ARBA00005032"/>
    </source>
</evidence>
<comment type="pathway">
    <text evidence="1">Protein modification; protein neddylation.</text>
</comment>
<dbReference type="Gene3D" id="3.10.110.10">
    <property type="entry name" value="Ubiquitin Conjugating Enzyme"/>
    <property type="match status" value="1"/>
</dbReference>
<accession>A7TRY4</accession>
<dbReference type="PROSITE" id="PS00183">
    <property type="entry name" value="UBC_1"/>
    <property type="match status" value="1"/>
</dbReference>
<dbReference type="STRING" id="436907.A7TRY4"/>
<dbReference type="InterPro" id="IPR016135">
    <property type="entry name" value="UBQ-conjugating_enzyme/RWD"/>
</dbReference>
<dbReference type="KEGG" id="vpo:Kpol_414p2"/>
<evidence type="ECO:0000259" key="14">
    <source>
        <dbReference type="PROSITE" id="PS50127"/>
    </source>
</evidence>
<dbReference type="CDD" id="cd23794">
    <property type="entry name" value="UBCc_UBE2F_UBE2M"/>
    <property type="match status" value="1"/>
</dbReference>
<gene>
    <name evidence="15" type="ORF">Kpol_414p2</name>
</gene>
<dbReference type="GO" id="GO:0045116">
    <property type="term" value="P:protein neddylation"/>
    <property type="evidence" value="ECO:0007669"/>
    <property type="project" value="EnsemblFungi"/>
</dbReference>
<dbReference type="EC" id="2.3.2.34" evidence="7"/>
<evidence type="ECO:0000256" key="5">
    <source>
        <dbReference type="ARBA" id="ARBA00022840"/>
    </source>
</evidence>
<evidence type="ECO:0000256" key="12">
    <source>
        <dbReference type="PROSITE-ProRule" id="PRU10133"/>
    </source>
</evidence>
<evidence type="ECO:0000256" key="7">
    <source>
        <dbReference type="ARBA" id="ARBA00044047"/>
    </source>
</evidence>
<dbReference type="GO" id="GO:0061654">
    <property type="term" value="F:NEDD8 conjugating enzyme activity"/>
    <property type="evidence" value="ECO:0007669"/>
    <property type="project" value="UniProtKB-EC"/>
</dbReference>
<dbReference type="eggNOG" id="KOG0420">
    <property type="taxonomic scope" value="Eukaryota"/>
</dbReference>
<dbReference type="OrthoDB" id="10249039at2759"/>
<keyword evidence="16" id="KW-1185">Reference proteome</keyword>
<evidence type="ECO:0000256" key="2">
    <source>
        <dbReference type="ARBA" id="ARBA00022679"/>
    </source>
</evidence>
<evidence type="ECO:0000256" key="9">
    <source>
        <dbReference type="ARBA" id="ARBA00044092"/>
    </source>
</evidence>
<evidence type="ECO:0000313" key="15">
    <source>
        <dbReference type="EMBL" id="EDO14969.1"/>
    </source>
</evidence>
<dbReference type="SUPFAM" id="SSF54495">
    <property type="entry name" value="UBC-like"/>
    <property type="match status" value="1"/>
</dbReference>
<dbReference type="InParanoid" id="A7TRY4"/>